<proteinExistence type="predicted"/>
<accession>A0AA86PXC6</accession>
<dbReference type="Gene3D" id="3.90.70.10">
    <property type="entry name" value="Cysteine proteinases"/>
    <property type="match status" value="1"/>
</dbReference>
<evidence type="ECO:0000313" key="3">
    <source>
        <dbReference type="Proteomes" id="UP001642409"/>
    </source>
</evidence>
<dbReference type="Proteomes" id="UP001642409">
    <property type="component" value="Unassembled WGS sequence"/>
</dbReference>
<evidence type="ECO:0000313" key="1">
    <source>
        <dbReference type="EMBL" id="CAI9945498.1"/>
    </source>
</evidence>
<protein>
    <submittedName>
        <fullName evidence="1">Cathepsin B</fullName>
    </submittedName>
    <submittedName>
        <fullName evidence="2">Cathepsin_B</fullName>
    </submittedName>
</protein>
<dbReference type="AlphaFoldDB" id="A0AA86PXC6"/>
<organism evidence="1">
    <name type="scientific">Hexamita inflata</name>
    <dbReference type="NCBI Taxonomy" id="28002"/>
    <lineage>
        <taxon>Eukaryota</taxon>
        <taxon>Metamonada</taxon>
        <taxon>Diplomonadida</taxon>
        <taxon>Hexamitidae</taxon>
        <taxon>Hexamitinae</taxon>
        <taxon>Hexamita</taxon>
    </lineage>
</organism>
<sequence>MVSDHGDWGASIAFIAVGQFSDNRCISKLDKQRITYSEQYQISCDN</sequence>
<gene>
    <name evidence="2" type="ORF">HINF_LOCUS23207</name>
    <name evidence="1" type="ORF">HINF_LOCUS33143</name>
</gene>
<keyword evidence="3" id="KW-1185">Reference proteome</keyword>
<dbReference type="EMBL" id="CAXDID020000066">
    <property type="protein sequence ID" value="CAL6012243.1"/>
    <property type="molecule type" value="Genomic_DNA"/>
</dbReference>
<reference evidence="1" key="1">
    <citation type="submission" date="2023-06" db="EMBL/GenBank/DDBJ databases">
        <authorList>
            <person name="Kurt Z."/>
        </authorList>
    </citation>
    <scope>NUCLEOTIDE SEQUENCE</scope>
</reference>
<evidence type="ECO:0000313" key="2">
    <source>
        <dbReference type="EMBL" id="CAL6012243.1"/>
    </source>
</evidence>
<name>A0AA86PXC6_9EUKA</name>
<dbReference type="EMBL" id="CATOUU010000747">
    <property type="protein sequence ID" value="CAI9945498.1"/>
    <property type="molecule type" value="Genomic_DNA"/>
</dbReference>
<reference evidence="2 3" key="2">
    <citation type="submission" date="2024-07" db="EMBL/GenBank/DDBJ databases">
        <authorList>
            <person name="Akdeniz Z."/>
        </authorList>
    </citation>
    <scope>NUCLEOTIDE SEQUENCE [LARGE SCALE GENOMIC DNA]</scope>
</reference>
<comment type="caution">
    <text evidence="1">The sequence shown here is derived from an EMBL/GenBank/DDBJ whole genome shotgun (WGS) entry which is preliminary data.</text>
</comment>